<sequence length="71" mass="6925">MELLTQEELSQVSGGDGWDVASGGLTGGGIGATGVGFAVAVGFTVTFPVAVGAIATGAALGAAWEYFTDDE</sequence>
<accession>A0AAC8XMT6</accession>
<dbReference type="Proteomes" id="UP000061468">
    <property type="component" value="Chromosome"/>
</dbReference>
<dbReference type="AlphaFoldDB" id="A0AAC8XMT6"/>
<evidence type="ECO:0008006" key="3">
    <source>
        <dbReference type="Google" id="ProtNLM"/>
    </source>
</evidence>
<reference evidence="1 2" key="1">
    <citation type="submission" date="2015-12" db="EMBL/GenBank/DDBJ databases">
        <title>Intraspecies pangenome expansion in the marine bacterium Alteromonas.</title>
        <authorList>
            <person name="Lopez-Perez M."/>
            <person name="Rodriguez-Valera F."/>
        </authorList>
    </citation>
    <scope>NUCLEOTIDE SEQUENCE [LARGE SCALE GENOMIC DNA]</scope>
    <source>
        <strain evidence="1 2">UM8</strain>
    </source>
</reference>
<gene>
    <name evidence="1" type="ORF">AV942_18270</name>
</gene>
<protein>
    <recommendedName>
        <fullName evidence="3">Bacteriocin</fullName>
    </recommendedName>
</protein>
<evidence type="ECO:0000313" key="2">
    <source>
        <dbReference type="Proteomes" id="UP000061468"/>
    </source>
</evidence>
<evidence type="ECO:0000313" key="1">
    <source>
        <dbReference type="EMBL" id="AMJ80097.1"/>
    </source>
</evidence>
<proteinExistence type="predicted"/>
<dbReference type="RefSeq" id="WP_015068307.1">
    <property type="nucleotide sequence ID" value="NZ_CAXGIV010000023.1"/>
</dbReference>
<dbReference type="EMBL" id="CP013928">
    <property type="protein sequence ID" value="AMJ80097.1"/>
    <property type="molecule type" value="Genomic_DNA"/>
</dbReference>
<name>A0AAC8XMT6_9ALTE</name>
<organism evidence="1 2">
    <name type="scientific">Alteromonas mediterranea</name>
    <dbReference type="NCBI Taxonomy" id="314275"/>
    <lineage>
        <taxon>Bacteria</taxon>
        <taxon>Pseudomonadati</taxon>
        <taxon>Pseudomonadota</taxon>
        <taxon>Gammaproteobacteria</taxon>
        <taxon>Alteromonadales</taxon>
        <taxon>Alteromonadaceae</taxon>
        <taxon>Alteromonas/Salinimonas group</taxon>
        <taxon>Alteromonas</taxon>
    </lineage>
</organism>